<reference evidence="1" key="1">
    <citation type="submission" date="2023-04" db="EMBL/GenBank/DDBJ databases">
        <authorList>
            <person name="Vijverberg K."/>
            <person name="Xiong W."/>
            <person name="Schranz E."/>
        </authorList>
    </citation>
    <scope>NUCLEOTIDE SEQUENCE</scope>
</reference>
<gene>
    <name evidence="1" type="ORF">LSALG_LOCUS12191</name>
</gene>
<name>A0AA35V7I7_LACSI</name>
<protein>
    <submittedName>
        <fullName evidence="1">Uncharacterized protein</fullName>
    </submittedName>
</protein>
<organism evidence="1 2">
    <name type="scientific">Lactuca saligna</name>
    <name type="common">Willowleaf lettuce</name>
    <dbReference type="NCBI Taxonomy" id="75948"/>
    <lineage>
        <taxon>Eukaryota</taxon>
        <taxon>Viridiplantae</taxon>
        <taxon>Streptophyta</taxon>
        <taxon>Embryophyta</taxon>
        <taxon>Tracheophyta</taxon>
        <taxon>Spermatophyta</taxon>
        <taxon>Magnoliopsida</taxon>
        <taxon>eudicotyledons</taxon>
        <taxon>Gunneridae</taxon>
        <taxon>Pentapetalae</taxon>
        <taxon>asterids</taxon>
        <taxon>campanulids</taxon>
        <taxon>Asterales</taxon>
        <taxon>Asteraceae</taxon>
        <taxon>Cichorioideae</taxon>
        <taxon>Cichorieae</taxon>
        <taxon>Lactucinae</taxon>
        <taxon>Lactuca</taxon>
    </lineage>
</organism>
<evidence type="ECO:0000313" key="1">
    <source>
        <dbReference type="EMBL" id="CAI9271939.1"/>
    </source>
</evidence>
<evidence type="ECO:0000313" key="2">
    <source>
        <dbReference type="Proteomes" id="UP001177003"/>
    </source>
</evidence>
<accession>A0AA35V7I7</accession>
<proteinExistence type="predicted"/>
<dbReference type="Proteomes" id="UP001177003">
    <property type="component" value="Chromosome 2"/>
</dbReference>
<dbReference type="EMBL" id="OX465078">
    <property type="protein sequence ID" value="CAI9271939.1"/>
    <property type="molecule type" value="Genomic_DNA"/>
</dbReference>
<sequence length="162" mass="18282">MNPSIKQLSSFTIEGVNIIARRQAMVRLYYRLMTLVSSIGLTCTDVNDGGFTLRIYGSRFLLIKHNKIGCILLYPPLIADELIYLTPDTSPSQHTDEQENEVLSLRKHIEQAQMAIANGGDWQKEVYQKDGAYESRFVFVVASLQVNDDKVKSVLELMVAVL</sequence>
<dbReference type="AlphaFoldDB" id="A0AA35V7I7"/>
<keyword evidence="2" id="KW-1185">Reference proteome</keyword>